<dbReference type="PANTHER" id="PTHR30482">
    <property type="entry name" value="HIGH-AFFINITY BRANCHED-CHAIN AMINO ACID TRANSPORT SYSTEM PERMEASE"/>
    <property type="match status" value="1"/>
</dbReference>
<protein>
    <submittedName>
        <fullName evidence="7">ABC-type branched-chain amino acid transport system permease component</fullName>
    </submittedName>
</protein>
<evidence type="ECO:0000256" key="3">
    <source>
        <dbReference type="ARBA" id="ARBA00022692"/>
    </source>
</evidence>
<feature type="transmembrane region" description="Helical" evidence="6">
    <location>
        <begin position="168"/>
        <end position="188"/>
    </location>
</feature>
<feature type="transmembrane region" description="Helical" evidence="6">
    <location>
        <begin position="84"/>
        <end position="103"/>
    </location>
</feature>
<dbReference type="InterPro" id="IPR001851">
    <property type="entry name" value="ABC_transp_permease"/>
</dbReference>
<feature type="transmembrane region" description="Helical" evidence="6">
    <location>
        <begin position="6"/>
        <end position="27"/>
    </location>
</feature>
<feature type="transmembrane region" description="Helical" evidence="6">
    <location>
        <begin position="34"/>
        <end position="53"/>
    </location>
</feature>
<dbReference type="AlphaFoldDB" id="A0A7M2YUF9"/>
<evidence type="ECO:0000256" key="5">
    <source>
        <dbReference type="ARBA" id="ARBA00023136"/>
    </source>
</evidence>
<evidence type="ECO:0000256" key="4">
    <source>
        <dbReference type="ARBA" id="ARBA00022989"/>
    </source>
</evidence>
<dbReference type="RefSeq" id="WP_114797036.1">
    <property type="nucleotide sequence ID" value="NZ_QQZY01000007.1"/>
</dbReference>
<proteinExistence type="predicted"/>
<dbReference type="InterPro" id="IPR043428">
    <property type="entry name" value="LivM-like"/>
</dbReference>
<evidence type="ECO:0000256" key="2">
    <source>
        <dbReference type="ARBA" id="ARBA00022475"/>
    </source>
</evidence>
<comment type="caution">
    <text evidence="7">The sequence shown here is derived from an EMBL/GenBank/DDBJ whole genome shotgun (WGS) entry which is preliminary data.</text>
</comment>
<dbReference type="EMBL" id="QQZY01000007">
    <property type="protein sequence ID" value="RDI73723.1"/>
    <property type="molecule type" value="Genomic_DNA"/>
</dbReference>
<evidence type="ECO:0000313" key="8">
    <source>
        <dbReference type="Proteomes" id="UP000254134"/>
    </source>
</evidence>
<evidence type="ECO:0000256" key="6">
    <source>
        <dbReference type="SAM" id="Phobius"/>
    </source>
</evidence>
<dbReference type="OrthoDB" id="9814461at2"/>
<evidence type="ECO:0000313" key="7">
    <source>
        <dbReference type="EMBL" id="RDI73723.1"/>
    </source>
</evidence>
<dbReference type="GO" id="GO:0015658">
    <property type="term" value="F:branched-chain amino acid transmembrane transporter activity"/>
    <property type="evidence" value="ECO:0007669"/>
    <property type="project" value="InterPro"/>
</dbReference>
<comment type="subcellular location">
    <subcellularLocation>
        <location evidence="1">Cell membrane</location>
        <topology evidence="1">Multi-pass membrane protein</topology>
    </subcellularLocation>
</comment>
<reference evidence="8" key="2">
    <citation type="journal article" date="2019" name="MicrobiologyOpen">
        <title>High-quality draft genome sequence of Gaiella occulta isolated from a 150 meter deep mineral water borehole and comparison with the genome sequences of other deep-branching lineages of the phylum Actinobacteria.</title>
        <authorList>
            <person name="Severino R."/>
            <person name="Froufe H.J.C."/>
            <person name="Barroso C."/>
            <person name="Albuquerque L."/>
            <person name="Lobo-da-Cunha A."/>
            <person name="da Costa M.S."/>
            <person name="Egas C."/>
        </authorList>
    </citation>
    <scope>NUCLEOTIDE SEQUENCE [LARGE SCALE GENOMIC DNA]</scope>
    <source>
        <strain evidence="8">F2-233</strain>
    </source>
</reference>
<keyword evidence="4 6" id="KW-1133">Transmembrane helix</keyword>
<gene>
    <name evidence="7" type="ORF">Gocc_2636</name>
</gene>
<sequence length="329" mass="33746">MRGSTVRTPALFAGLAAAVFVLPAFLSDFRAQQFAYVAIYVISLTGLNVLTGYTGQISLGHGAFMAVGGYTTAILMADHGVKDVWTIPAAVAVAGAAGFLFGIPALRLSGLYLALATFAIAVATPAVIKKFEGFTGGGSGINLFGTPELTASLTPVKLLGVSLDFNNWLYYLSWSLALVGYVLAWLLLRGRTGRAFRAVRDSETAAASSGVSLARYKTLASTVGAAYAGAAGALFAIATTFVNPDTFPISLSIFLLVGVVVGGLGSLTGLVAGAVFIQFLPLWAQSVSNSPGAPAVVYGVILIVVMLVLPGGFSGLLARVGALRAARRG</sequence>
<keyword evidence="3 6" id="KW-0812">Transmembrane</keyword>
<keyword evidence="8" id="KW-1185">Reference proteome</keyword>
<dbReference type="PANTHER" id="PTHR30482:SF20">
    <property type="entry name" value="HIGH-AFFINITY BRANCHED-CHAIN AMINO ACID TRANSPORT SYSTEM PERMEASE PROTEIN LIVM"/>
    <property type="match status" value="1"/>
</dbReference>
<organism evidence="7 8">
    <name type="scientific">Gaiella occulta</name>
    <dbReference type="NCBI Taxonomy" id="1002870"/>
    <lineage>
        <taxon>Bacteria</taxon>
        <taxon>Bacillati</taxon>
        <taxon>Actinomycetota</taxon>
        <taxon>Thermoleophilia</taxon>
        <taxon>Gaiellales</taxon>
        <taxon>Gaiellaceae</taxon>
        <taxon>Gaiella</taxon>
    </lineage>
</organism>
<dbReference type="Proteomes" id="UP000254134">
    <property type="component" value="Unassembled WGS sequence"/>
</dbReference>
<evidence type="ECO:0000256" key="1">
    <source>
        <dbReference type="ARBA" id="ARBA00004651"/>
    </source>
</evidence>
<dbReference type="GO" id="GO:0005886">
    <property type="term" value="C:plasma membrane"/>
    <property type="evidence" value="ECO:0007669"/>
    <property type="project" value="UniProtKB-SubCell"/>
</dbReference>
<dbReference type="CDD" id="cd06581">
    <property type="entry name" value="TM_PBP1_LivM_like"/>
    <property type="match status" value="1"/>
</dbReference>
<dbReference type="Pfam" id="PF02653">
    <property type="entry name" value="BPD_transp_2"/>
    <property type="match status" value="1"/>
</dbReference>
<feature type="transmembrane region" description="Helical" evidence="6">
    <location>
        <begin position="254"/>
        <end position="283"/>
    </location>
</feature>
<keyword evidence="2" id="KW-1003">Cell membrane</keyword>
<keyword evidence="5 6" id="KW-0472">Membrane</keyword>
<feature type="transmembrane region" description="Helical" evidence="6">
    <location>
        <begin position="109"/>
        <end position="128"/>
    </location>
</feature>
<accession>A0A7M2YUF9</accession>
<name>A0A7M2YUF9_9ACTN</name>
<reference evidence="7 8" key="1">
    <citation type="submission" date="2018-07" db="EMBL/GenBank/DDBJ databases">
        <title>High-quality-draft genome sequence of Gaiella occulta.</title>
        <authorList>
            <person name="Severino R."/>
            <person name="Froufe H.J.C."/>
            <person name="Rainey F.A."/>
            <person name="Barroso C."/>
            <person name="Albuquerque L."/>
            <person name="Lobo-Da-Cunha A."/>
            <person name="Da Costa M.S."/>
            <person name="Egas C."/>
        </authorList>
    </citation>
    <scope>NUCLEOTIDE SEQUENCE [LARGE SCALE GENOMIC DNA]</scope>
    <source>
        <strain evidence="7 8">F2-233</strain>
    </source>
</reference>
<feature type="transmembrane region" description="Helical" evidence="6">
    <location>
        <begin position="295"/>
        <end position="318"/>
    </location>
</feature>